<evidence type="ECO:0000313" key="2">
    <source>
        <dbReference type="EMBL" id="GAF76396.1"/>
    </source>
</evidence>
<accession>X0SMP1</accession>
<comment type="caution">
    <text evidence="2">The sequence shown here is derived from an EMBL/GenBank/DDBJ whole genome shotgun (WGS) entry which is preliminary data.</text>
</comment>
<dbReference type="EMBL" id="BARS01008275">
    <property type="protein sequence ID" value="GAF76396.1"/>
    <property type="molecule type" value="Genomic_DNA"/>
</dbReference>
<reference evidence="2" key="1">
    <citation type="journal article" date="2014" name="Front. Microbiol.">
        <title>High frequency of phylogenetically diverse reductive dehalogenase-homologous genes in deep subseafloor sedimentary metagenomes.</title>
        <authorList>
            <person name="Kawai M."/>
            <person name="Futagami T."/>
            <person name="Toyoda A."/>
            <person name="Takaki Y."/>
            <person name="Nishi S."/>
            <person name="Hori S."/>
            <person name="Arai W."/>
            <person name="Tsubouchi T."/>
            <person name="Morono Y."/>
            <person name="Uchiyama I."/>
            <person name="Ito T."/>
            <person name="Fujiyama A."/>
            <person name="Inagaki F."/>
            <person name="Takami H."/>
        </authorList>
    </citation>
    <scope>NUCLEOTIDE SEQUENCE</scope>
    <source>
        <strain evidence="2">Expedition CK06-06</strain>
    </source>
</reference>
<feature type="non-terminal residue" evidence="2">
    <location>
        <position position="1"/>
    </location>
</feature>
<evidence type="ECO:0000256" key="1">
    <source>
        <dbReference type="SAM" id="MobiDB-lite"/>
    </source>
</evidence>
<sequence>GNKKNNHYYSAEMLEKYAEVFKGAKMYTTDHRPDEKSVRTEVSQVLECPIKFTETGAPVARVGVFDEQFAQNIRNRAALGKLQDLNVSILANGTAKPGFEEGGRKGKNIESISAEGVNVDWVTRAGAGGRALALAENNQEEGMPDKEQLEEQAPDEELVEEAGTEPVDIVEDDAETEPVEEASPEPEPDAEPEGLSEADAWRVLGETALPDASRERLAARPWDSEEALEEEIEKEAAYVAELTGAGRPVGQEKEPVAEQKPADEVLQEQLDAIDKRYGVYREVN</sequence>
<name>X0SMP1_9ZZZZ</name>
<dbReference type="AlphaFoldDB" id="X0SMP1"/>
<feature type="region of interest" description="Disordered" evidence="1">
    <location>
        <begin position="136"/>
        <end position="197"/>
    </location>
</feature>
<gene>
    <name evidence="2" type="ORF">S01H1_15803</name>
</gene>
<organism evidence="2">
    <name type="scientific">marine sediment metagenome</name>
    <dbReference type="NCBI Taxonomy" id="412755"/>
    <lineage>
        <taxon>unclassified sequences</taxon>
        <taxon>metagenomes</taxon>
        <taxon>ecological metagenomes</taxon>
    </lineage>
</organism>
<feature type="compositionally biased region" description="Acidic residues" evidence="1">
    <location>
        <begin position="150"/>
        <end position="196"/>
    </location>
</feature>
<proteinExistence type="predicted"/>
<protein>
    <submittedName>
        <fullName evidence="2">Uncharacterized protein</fullName>
    </submittedName>
</protein>